<feature type="domain" description="Reverse transcriptase zinc-binding" evidence="1">
    <location>
        <begin position="101"/>
        <end position="186"/>
    </location>
</feature>
<dbReference type="PANTHER" id="PTHR36617">
    <property type="entry name" value="PROTEIN, PUTATIVE-RELATED"/>
    <property type="match status" value="1"/>
</dbReference>
<dbReference type="PANTHER" id="PTHR36617:SF16">
    <property type="entry name" value="OS04G0516500 PROTEIN"/>
    <property type="match status" value="1"/>
</dbReference>
<reference evidence="2 3" key="1">
    <citation type="submission" date="2024-02" db="EMBL/GenBank/DDBJ databases">
        <title>de novo genome assembly of Solanum bulbocastanum strain 11H21.</title>
        <authorList>
            <person name="Hosaka A.J."/>
        </authorList>
    </citation>
    <scope>NUCLEOTIDE SEQUENCE [LARGE SCALE GENOMIC DNA]</scope>
    <source>
        <tissue evidence="2">Young leaves</tissue>
    </source>
</reference>
<evidence type="ECO:0000313" key="3">
    <source>
        <dbReference type="Proteomes" id="UP001371456"/>
    </source>
</evidence>
<evidence type="ECO:0000313" key="2">
    <source>
        <dbReference type="EMBL" id="KAK6780202.1"/>
    </source>
</evidence>
<accession>A0AAN8T7E9</accession>
<protein>
    <recommendedName>
        <fullName evidence="1">Reverse transcriptase zinc-binding domain-containing protein</fullName>
    </recommendedName>
</protein>
<sequence>MVEVREEIEHDIWWQVKSGNSSFWYDNWAKQGALYFIEGELAREEEIEVKEFQSGGDWNINKLLECVSPEMTAHIVENIKPGKESGMIDKAWWMGNSKGVFTAKSTYHSMRRSMNELEWMNQLWLKGLPFKIAFFLWRVWKKRIATDDNLKRMRMQIASKCYCCENGEMETMTHLFLTTPITQKLWRRFASCAGLNIEVLQLQQLIMKWWELKTNQKLHSVLIAVPAIIMWELWKRRNARRHGKETSLNKMYYQCQLNVYYLIKVKFPWLRNIPHTWQGMFHQLLEYRPILHYLAVKWTRLHERCVKCNTDGASKGNLGESAYGFCIRDSSGDLLYA</sequence>
<evidence type="ECO:0000259" key="1">
    <source>
        <dbReference type="Pfam" id="PF13966"/>
    </source>
</evidence>
<dbReference type="InterPro" id="IPR026960">
    <property type="entry name" value="RVT-Znf"/>
</dbReference>
<proteinExistence type="predicted"/>
<dbReference type="Pfam" id="PF13966">
    <property type="entry name" value="zf-RVT"/>
    <property type="match status" value="1"/>
</dbReference>
<organism evidence="2 3">
    <name type="scientific">Solanum bulbocastanum</name>
    <name type="common">Wild potato</name>
    <dbReference type="NCBI Taxonomy" id="147425"/>
    <lineage>
        <taxon>Eukaryota</taxon>
        <taxon>Viridiplantae</taxon>
        <taxon>Streptophyta</taxon>
        <taxon>Embryophyta</taxon>
        <taxon>Tracheophyta</taxon>
        <taxon>Spermatophyta</taxon>
        <taxon>Magnoliopsida</taxon>
        <taxon>eudicotyledons</taxon>
        <taxon>Gunneridae</taxon>
        <taxon>Pentapetalae</taxon>
        <taxon>asterids</taxon>
        <taxon>lamiids</taxon>
        <taxon>Solanales</taxon>
        <taxon>Solanaceae</taxon>
        <taxon>Solanoideae</taxon>
        <taxon>Solaneae</taxon>
        <taxon>Solanum</taxon>
    </lineage>
</organism>
<gene>
    <name evidence="2" type="ORF">RDI58_022386</name>
</gene>
<dbReference type="EMBL" id="JBANQN010000009">
    <property type="protein sequence ID" value="KAK6780202.1"/>
    <property type="molecule type" value="Genomic_DNA"/>
</dbReference>
<dbReference type="AlphaFoldDB" id="A0AAN8T7E9"/>
<comment type="caution">
    <text evidence="2">The sequence shown here is derived from an EMBL/GenBank/DDBJ whole genome shotgun (WGS) entry which is preliminary data.</text>
</comment>
<dbReference type="Proteomes" id="UP001371456">
    <property type="component" value="Unassembled WGS sequence"/>
</dbReference>
<name>A0AAN8T7E9_SOLBU</name>
<keyword evidence="3" id="KW-1185">Reference proteome</keyword>